<evidence type="ECO:0000313" key="1">
    <source>
        <dbReference type="EMBL" id="KAF2463991.1"/>
    </source>
</evidence>
<name>A0ACB6QAR5_9PLEO</name>
<protein>
    <submittedName>
        <fullName evidence="1">Uncharacterized protein</fullName>
    </submittedName>
</protein>
<sequence>MYGKNLHQYVRAICTRRKAEVARQGCGAEGVSSTSLSHLGQEQETKKQAYKAPERAELLKEEILSDQTFPYAERIQEDRKSNTDMTRSRTRSPENVADSRSRGQYTEQKEYQEEVRGPILSSEWRRAMQETIKDTTPRIVELDLIPGTQDDPHRSRHDQVLLNIRNQEQIFFTAGTTVPELATLTENQREDNPYKRAEYRTQTPQSERGDKMGYGWSSPAEPELPRSDNTADLDEEVSHQTNETVQQVEPQSNGDLVLLMKYVQAYNSYKAEAEKLQNENDSLKKQVASLNEIQCNWEGYNREIEIMRSRLAQLQSEALSGVDRFQPEFDETIVKAFGKIEVKMKPILTLLGKQTSKFEPEAWAEKAEKLMWSGCKDRSKKPIDYADKEMRKKAIRGILWLVLKRDLFKKPFKAFGGDIAQHLDMAYQNLWSKPRPHICIDADDNSAKWRSISAGKLESKSNDQTALIDTHSSLIAAFNAIFISLGYPCIVDISDAERKLTPMLNAATEFGQILAKQRAIFELWEPEKAEKKVDDQSKTNVDDAYDESEEREGKCWFVIRPGLVKWVGLMREEEPSEAGKESGYEVGATAKPVLPDFRFVILSLQGRACGVIESLAEPSHTSGVSILDDFALAVERKATTRTFHENPFIPLDI</sequence>
<keyword evidence="2" id="KW-1185">Reference proteome</keyword>
<accession>A0ACB6QAR5</accession>
<dbReference type="EMBL" id="MU003542">
    <property type="protein sequence ID" value="KAF2463991.1"/>
    <property type="molecule type" value="Genomic_DNA"/>
</dbReference>
<reference evidence="1" key="1">
    <citation type="journal article" date="2020" name="Stud. Mycol.">
        <title>101 Dothideomycetes genomes: a test case for predicting lifestyles and emergence of pathogens.</title>
        <authorList>
            <person name="Haridas S."/>
            <person name="Albert R."/>
            <person name="Binder M."/>
            <person name="Bloem J."/>
            <person name="Labutti K."/>
            <person name="Salamov A."/>
            <person name="Andreopoulos B."/>
            <person name="Baker S."/>
            <person name="Barry K."/>
            <person name="Bills G."/>
            <person name="Bluhm B."/>
            <person name="Cannon C."/>
            <person name="Castanera R."/>
            <person name="Culley D."/>
            <person name="Daum C."/>
            <person name="Ezra D."/>
            <person name="Gonzalez J."/>
            <person name="Henrissat B."/>
            <person name="Kuo A."/>
            <person name="Liang C."/>
            <person name="Lipzen A."/>
            <person name="Lutzoni F."/>
            <person name="Magnuson J."/>
            <person name="Mondo S."/>
            <person name="Nolan M."/>
            <person name="Ohm R."/>
            <person name="Pangilinan J."/>
            <person name="Park H.-J."/>
            <person name="Ramirez L."/>
            <person name="Alfaro M."/>
            <person name="Sun H."/>
            <person name="Tritt A."/>
            <person name="Yoshinaga Y."/>
            <person name="Zwiers L.-H."/>
            <person name="Turgeon B."/>
            <person name="Goodwin S."/>
            <person name="Spatafora J."/>
            <person name="Crous P."/>
            <person name="Grigoriev I."/>
        </authorList>
    </citation>
    <scope>NUCLEOTIDE SEQUENCE</scope>
    <source>
        <strain evidence="1">ATCC 200398</strain>
    </source>
</reference>
<organism evidence="1 2">
    <name type="scientific">Lindgomyces ingoldianus</name>
    <dbReference type="NCBI Taxonomy" id="673940"/>
    <lineage>
        <taxon>Eukaryota</taxon>
        <taxon>Fungi</taxon>
        <taxon>Dikarya</taxon>
        <taxon>Ascomycota</taxon>
        <taxon>Pezizomycotina</taxon>
        <taxon>Dothideomycetes</taxon>
        <taxon>Pleosporomycetidae</taxon>
        <taxon>Pleosporales</taxon>
        <taxon>Lindgomycetaceae</taxon>
        <taxon>Lindgomyces</taxon>
    </lineage>
</organism>
<dbReference type="Proteomes" id="UP000799755">
    <property type="component" value="Unassembled WGS sequence"/>
</dbReference>
<proteinExistence type="predicted"/>
<evidence type="ECO:0000313" key="2">
    <source>
        <dbReference type="Proteomes" id="UP000799755"/>
    </source>
</evidence>
<comment type="caution">
    <text evidence="1">The sequence shown here is derived from an EMBL/GenBank/DDBJ whole genome shotgun (WGS) entry which is preliminary data.</text>
</comment>
<gene>
    <name evidence="1" type="ORF">BDR25DRAFT_362203</name>
</gene>